<dbReference type="InterPro" id="IPR000045">
    <property type="entry name" value="Prepilin_IV_endopep_pep"/>
</dbReference>
<keyword evidence="1" id="KW-1133">Transmembrane helix</keyword>
<dbReference type="EMBL" id="PDOC01000001">
    <property type="protein sequence ID" value="PIL47012.1"/>
    <property type="molecule type" value="Genomic_DNA"/>
</dbReference>
<feature type="transmembrane region" description="Helical" evidence="1">
    <location>
        <begin position="157"/>
        <end position="174"/>
    </location>
</feature>
<feature type="transmembrane region" description="Helical" evidence="1">
    <location>
        <begin position="53"/>
        <end position="74"/>
    </location>
</feature>
<comment type="caution">
    <text evidence="3">The sequence shown here is derived from an EMBL/GenBank/DDBJ whole genome shotgun (WGS) entry which is preliminary data.</text>
</comment>
<keyword evidence="1" id="KW-0812">Transmembrane</keyword>
<evidence type="ECO:0000256" key="1">
    <source>
        <dbReference type="SAM" id="Phobius"/>
    </source>
</evidence>
<dbReference type="Gene3D" id="1.20.120.1220">
    <property type="match status" value="1"/>
</dbReference>
<dbReference type="Pfam" id="PF01478">
    <property type="entry name" value="Peptidase_A24"/>
    <property type="match status" value="1"/>
</dbReference>
<dbReference type="GO" id="GO:0004190">
    <property type="term" value="F:aspartic-type endopeptidase activity"/>
    <property type="evidence" value="ECO:0007669"/>
    <property type="project" value="InterPro"/>
</dbReference>
<dbReference type="RefSeq" id="WP_099786815.1">
    <property type="nucleotide sequence ID" value="NZ_JBHLYV010000100.1"/>
</dbReference>
<sequence>MTLQNSLELSLVVLLLVACGYDLAQRRIPNRLLACGLLCTVGLHLAAGAPLALLTTVLAGMCIGLLMFLPLYIVRAMAAGDVKLMATVGAFCGPMLTFHIGLATYCCGGLLAFAIVLWRGKTRVAAVNVGALLRPLLLRMTGMPLVAEPMPSPSVGGMPYALAIALGAFLMLGLRHL</sequence>
<reference evidence="3 4" key="1">
    <citation type="submission" date="2017-10" db="EMBL/GenBank/DDBJ databases">
        <title>Massilia psychrophilum sp. nov., a novel purple-pigmented bacterium isolated from Tianshan glacier, Xinjiang Municipality, China.</title>
        <authorList>
            <person name="Wang H."/>
        </authorList>
    </citation>
    <scope>NUCLEOTIDE SEQUENCE [LARGE SCALE GENOMIC DNA]</scope>
    <source>
        <strain evidence="3 4">JCM 30074</strain>
    </source>
</reference>
<feature type="transmembrane region" description="Helical" evidence="1">
    <location>
        <begin position="95"/>
        <end position="118"/>
    </location>
</feature>
<protein>
    <submittedName>
        <fullName evidence="3">Prepilin peptidase</fullName>
    </submittedName>
</protein>
<accession>A0A2G8TLV2</accession>
<proteinExistence type="predicted"/>
<dbReference type="OrthoDB" id="5508079at2"/>
<name>A0A2G8TLV2_9BURK</name>
<evidence type="ECO:0000313" key="3">
    <source>
        <dbReference type="EMBL" id="PIL47012.1"/>
    </source>
</evidence>
<evidence type="ECO:0000313" key="4">
    <source>
        <dbReference type="Proteomes" id="UP000230390"/>
    </source>
</evidence>
<evidence type="ECO:0000259" key="2">
    <source>
        <dbReference type="Pfam" id="PF01478"/>
    </source>
</evidence>
<dbReference type="Proteomes" id="UP000230390">
    <property type="component" value="Unassembled WGS sequence"/>
</dbReference>
<feature type="domain" description="Prepilin type IV endopeptidase peptidase" evidence="2">
    <location>
        <begin position="10"/>
        <end position="112"/>
    </location>
</feature>
<organism evidence="3 4">
    <name type="scientific">Massilia eurypsychrophila</name>
    <dbReference type="NCBI Taxonomy" id="1485217"/>
    <lineage>
        <taxon>Bacteria</taxon>
        <taxon>Pseudomonadati</taxon>
        <taxon>Pseudomonadota</taxon>
        <taxon>Betaproteobacteria</taxon>
        <taxon>Burkholderiales</taxon>
        <taxon>Oxalobacteraceae</taxon>
        <taxon>Telluria group</taxon>
        <taxon>Massilia</taxon>
    </lineage>
</organism>
<feature type="transmembrane region" description="Helical" evidence="1">
    <location>
        <begin position="6"/>
        <end position="24"/>
    </location>
</feature>
<keyword evidence="1" id="KW-0472">Membrane</keyword>
<gene>
    <name evidence="3" type="ORF">CR105_02390</name>
</gene>
<dbReference type="GO" id="GO:0016020">
    <property type="term" value="C:membrane"/>
    <property type="evidence" value="ECO:0007669"/>
    <property type="project" value="InterPro"/>
</dbReference>
<keyword evidence="4" id="KW-1185">Reference proteome</keyword>
<dbReference type="AlphaFoldDB" id="A0A2G8TLV2"/>